<dbReference type="InterPro" id="IPR032675">
    <property type="entry name" value="LRR_dom_sf"/>
</dbReference>
<dbReference type="InterPro" id="IPR002110">
    <property type="entry name" value="Ankyrin_rpt"/>
</dbReference>
<dbReference type="SMART" id="SM00364">
    <property type="entry name" value="LRR_BAC"/>
    <property type="match status" value="10"/>
</dbReference>
<dbReference type="InterPro" id="IPR032171">
    <property type="entry name" value="COR-A"/>
</dbReference>
<dbReference type="EMBL" id="JARGDH010000005">
    <property type="protein sequence ID" value="KAL0267444.1"/>
    <property type="molecule type" value="Genomic_DNA"/>
</dbReference>
<evidence type="ECO:0000256" key="5">
    <source>
        <dbReference type="ARBA" id="ARBA00022679"/>
    </source>
</evidence>
<keyword evidence="10 13" id="KW-0040">ANK repeat</keyword>
<dbReference type="PROSITE" id="PS50297">
    <property type="entry name" value="ANK_REP_REGION"/>
    <property type="match status" value="2"/>
</dbReference>
<comment type="caution">
    <text evidence="16">The sequence shown here is derived from an EMBL/GenBank/DDBJ whole genome shotgun (WGS) entry which is preliminary data.</text>
</comment>
<evidence type="ECO:0000256" key="6">
    <source>
        <dbReference type="ARBA" id="ARBA00022737"/>
    </source>
</evidence>
<accession>A0AAW2HCK7</accession>
<keyword evidence="4" id="KW-0433">Leucine-rich repeat</keyword>
<dbReference type="InterPro" id="IPR001611">
    <property type="entry name" value="Leu-rich_rpt"/>
</dbReference>
<evidence type="ECO:0000256" key="3">
    <source>
        <dbReference type="ARBA" id="ARBA00022527"/>
    </source>
</evidence>
<evidence type="ECO:0000256" key="1">
    <source>
        <dbReference type="ARBA" id="ARBA00001946"/>
    </source>
</evidence>
<sequence length="1451" mass="162699">MDVTLSPEDDFPGMLLHQAALWDNCELLEDLLRGEQKAHINSQDSWGRTPLHAAAITNKSRCLAVLLEAGANPNIPCGPRGEYRTALHTSAKFGFVSNVKTLLNYGAALTVKDKLGLTPLDIAERSEHLECVSVLQQAANERENNRLQSHATLREACLARDMNLAKELLEKLGEDAESIVNRAPNGANTLLFLCCEAGDKDLVGLLLDYGADGRVHPVTKYSPLYIACYNGHDEIAEMILNKFPDLILQWTVEKWLPIHATCIGGHVAVLELLLNFNYPQHLLMKFSDSSNQWEYEMAFDINLKDASGQTPLYLTCLLGNTKMCETLLKFKVKAVKKNSSQEVTPTSESSEPVISPAGKRRISGGIQNIMSRLNLKGVVKKETEKFVSPVLLDIQCSELRETALHVSVRNKCSEIASLLVAAGANPNLYIQRISSHGEDDIGVNCLVEAAKNRDVAMVDMLLRHGARDDFSKALSVTVQNQDDILTAKLLSTKAHPDPEYKLNKKAMTEQLPRGSLITVATLTYSSVFPNTPVMINWHGNRCLLSNIKANWLVDAALNVNPKLKLNPRNQEVVLFAITRLDLSNNALTCVPAVVFQLPSLRYLNLSQNKLEKFPEQEESSQSDGKSFKYNLPVLEELCCQNNRLESIPEQIFRLPALSILDVSNNKLQSLPSNMWTAPSLKELNASFNLLKDLPTSFENVGFDRGDMEYPVISDGVEGSHHHSKSSPVHFRNYQVKDLRHQNLWSSSIEIAEQIVTDQCQQNCSHLSALNLAHNLFTSVPPLLACLAVNLTRLNMSYNSLRSMSHVTTYPSSLKQLDLSYNTITCWPSLPQVDTVDALIMCYSPEGSKAPKLLSRQSGGGLRNIVLHSLCPHRRHLKLDNLRTLIIADNCLERIQLTTDEEITEEDSNWDGTNARSRLLFPNLSMLDISNNKLKDIPQSIHDLTNLSVLNISGNSDISELPAQMGLLSRLWNLNTAGCNLQEPLKTMIESKKYKTMDVIGYLKSVLEDARPYARMKLMIVGVQGIGKTSLLEQLRQEGLSVRRKHEHWVKRMGNKNINVKTPKGTNMSTVGVDIGVWVYDKKTRGQGSKGPVMFRTWDFGGQKEYYATHQYFLEIRQWLVNIQARAPNSPVLIVGTHYDEMVDKNFVSISEELQQVIKDRFINVVDAEKCGLPRVLDTIEVSCKTRHNIKFLCNVIYDTVFSLRPPGSKELLLEQRVPASYLALEDVIIHLAADRRTNGVDPVLNAEQYKTVVSAEMQYRYHKSFRDWSELYQATIFLHENGVLLHYEDATLRDLYFLDPQWLCDMLAHVVTIREINPFARSGLMKLADLKHIFKPSNIGASDSRGYIVNLLNKFEVALTWDNCTLLIPSLLPSEEDLHAPYASPAVRVKIPVRSRGWAVRSKKMMVSSSSTLVGNTSFVTNTGERVQLGMPFGTITSPVKEDPKHRTRRA</sequence>
<dbReference type="PROSITE" id="PS51424">
    <property type="entry name" value="ROC"/>
    <property type="match status" value="1"/>
</dbReference>
<feature type="domain" description="Roc" evidence="15">
    <location>
        <begin position="1008"/>
        <end position="1203"/>
    </location>
</feature>
<dbReference type="Pfam" id="PF13855">
    <property type="entry name" value="LRR_8"/>
    <property type="match status" value="2"/>
</dbReference>
<dbReference type="PROSITE" id="PS51450">
    <property type="entry name" value="LRR"/>
    <property type="match status" value="4"/>
</dbReference>
<dbReference type="Gene3D" id="3.30.70.1390">
    <property type="entry name" value="ROC domain from the Parkinson's disease-associated leucine-rich repeat kinase 2"/>
    <property type="match status" value="1"/>
</dbReference>
<dbReference type="InterPro" id="IPR027417">
    <property type="entry name" value="P-loop_NTPase"/>
</dbReference>
<dbReference type="PANTHER" id="PTHR24198">
    <property type="entry name" value="ANKYRIN REPEAT AND PROTEIN KINASE DOMAIN-CONTAINING PROTEIN"/>
    <property type="match status" value="1"/>
</dbReference>
<dbReference type="PANTHER" id="PTHR24198:SF169">
    <property type="entry name" value="NON-SPECIFIC SERINE_THREONINE PROTEIN KINASE"/>
    <property type="match status" value="1"/>
</dbReference>
<dbReference type="GO" id="GO:0005524">
    <property type="term" value="F:ATP binding"/>
    <property type="evidence" value="ECO:0007669"/>
    <property type="project" value="UniProtKB-KW"/>
</dbReference>
<evidence type="ECO:0000256" key="9">
    <source>
        <dbReference type="ARBA" id="ARBA00022840"/>
    </source>
</evidence>
<comment type="catalytic activity">
    <reaction evidence="12">
        <text>L-seryl-[protein] + ATP = O-phospho-L-seryl-[protein] + ADP + H(+)</text>
        <dbReference type="Rhea" id="RHEA:17989"/>
        <dbReference type="Rhea" id="RHEA-COMP:9863"/>
        <dbReference type="Rhea" id="RHEA-COMP:11604"/>
        <dbReference type="ChEBI" id="CHEBI:15378"/>
        <dbReference type="ChEBI" id="CHEBI:29999"/>
        <dbReference type="ChEBI" id="CHEBI:30616"/>
        <dbReference type="ChEBI" id="CHEBI:83421"/>
        <dbReference type="ChEBI" id="CHEBI:456216"/>
        <dbReference type="EC" id="2.7.11.1"/>
    </reaction>
</comment>
<dbReference type="PRINTS" id="PR00449">
    <property type="entry name" value="RASTRNSFRMNG"/>
</dbReference>
<dbReference type="Pfam" id="PF12799">
    <property type="entry name" value="LRR_4"/>
    <property type="match status" value="1"/>
</dbReference>
<keyword evidence="8" id="KW-0418">Kinase</keyword>
<keyword evidence="5" id="KW-0808">Transferase</keyword>
<feature type="region of interest" description="Disordered" evidence="14">
    <location>
        <begin position="1431"/>
        <end position="1451"/>
    </location>
</feature>
<evidence type="ECO:0000313" key="16">
    <source>
        <dbReference type="EMBL" id="KAL0267444.1"/>
    </source>
</evidence>
<dbReference type="GO" id="GO:0004674">
    <property type="term" value="F:protein serine/threonine kinase activity"/>
    <property type="evidence" value="ECO:0007669"/>
    <property type="project" value="UniProtKB-KW"/>
</dbReference>
<gene>
    <name evidence="16" type="ORF">PYX00_009712</name>
</gene>
<protein>
    <recommendedName>
        <fullName evidence="2">non-specific serine/threonine protein kinase</fullName>
        <ecNumber evidence="2">2.7.11.1</ecNumber>
    </recommendedName>
</protein>
<dbReference type="SMART" id="SM00248">
    <property type="entry name" value="ANK"/>
    <property type="match status" value="9"/>
</dbReference>
<organism evidence="16">
    <name type="scientific">Menopon gallinae</name>
    <name type="common">poultry shaft louse</name>
    <dbReference type="NCBI Taxonomy" id="328185"/>
    <lineage>
        <taxon>Eukaryota</taxon>
        <taxon>Metazoa</taxon>
        <taxon>Ecdysozoa</taxon>
        <taxon>Arthropoda</taxon>
        <taxon>Hexapoda</taxon>
        <taxon>Insecta</taxon>
        <taxon>Pterygota</taxon>
        <taxon>Neoptera</taxon>
        <taxon>Paraneoptera</taxon>
        <taxon>Psocodea</taxon>
        <taxon>Troctomorpha</taxon>
        <taxon>Phthiraptera</taxon>
        <taxon>Amblycera</taxon>
        <taxon>Menoponidae</taxon>
        <taxon>Menopon</taxon>
    </lineage>
</organism>
<dbReference type="Pfam" id="PF00023">
    <property type="entry name" value="Ank"/>
    <property type="match status" value="1"/>
</dbReference>
<evidence type="ECO:0000256" key="14">
    <source>
        <dbReference type="SAM" id="MobiDB-lite"/>
    </source>
</evidence>
<name>A0AAW2HCK7_9NEOP</name>
<dbReference type="SMART" id="SM00369">
    <property type="entry name" value="LRR_TYP"/>
    <property type="match status" value="10"/>
</dbReference>
<dbReference type="SUPFAM" id="SSF52540">
    <property type="entry name" value="P-loop containing nucleoside triphosphate hydrolases"/>
    <property type="match status" value="1"/>
</dbReference>
<dbReference type="Gene3D" id="3.80.10.10">
    <property type="entry name" value="Ribonuclease Inhibitor"/>
    <property type="match status" value="3"/>
</dbReference>
<comment type="cofactor">
    <cofactor evidence="1">
        <name>Mg(2+)</name>
        <dbReference type="ChEBI" id="CHEBI:18420"/>
    </cofactor>
</comment>
<dbReference type="SUPFAM" id="SSF52058">
    <property type="entry name" value="L domain-like"/>
    <property type="match status" value="1"/>
</dbReference>
<dbReference type="Pfam" id="PF12796">
    <property type="entry name" value="Ank_2"/>
    <property type="match status" value="2"/>
</dbReference>
<dbReference type="Pfam" id="PF16095">
    <property type="entry name" value="COR-A"/>
    <property type="match status" value="1"/>
</dbReference>
<reference evidence="16" key="1">
    <citation type="journal article" date="2024" name="Gigascience">
        <title>Chromosome-level genome of the poultry shaft louse Menopon gallinae provides insight into the host-switching and adaptive evolution of parasitic lice.</title>
        <authorList>
            <person name="Xu Y."/>
            <person name="Ma L."/>
            <person name="Liu S."/>
            <person name="Liang Y."/>
            <person name="Liu Q."/>
            <person name="He Z."/>
            <person name="Tian L."/>
            <person name="Duan Y."/>
            <person name="Cai W."/>
            <person name="Li H."/>
            <person name="Song F."/>
        </authorList>
    </citation>
    <scope>NUCLEOTIDE SEQUENCE</scope>
    <source>
        <strain evidence="16">Cailab_2023a</strain>
    </source>
</reference>
<dbReference type="EC" id="2.7.11.1" evidence="2"/>
<dbReference type="InterPro" id="IPR036770">
    <property type="entry name" value="Ankyrin_rpt-contain_sf"/>
</dbReference>
<feature type="repeat" description="ANK" evidence="13">
    <location>
        <begin position="46"/>
        <end position="78"/>
    </location>
</feature>
<evidence type="ECO:0000256" key="4">
    <source>
        <dbReference type="ARBA" id="ARBA00022614"/>
    </source>
</evidence>
<evidence type="ECO:0000256" key="13">
    <source>
        <dbReference type="PROSITE-ProRule" id="PRU00023"/>
    </source>
</evidence>
<evidence type="ECO:0000256" key="11">
    <source>
        <dbReference type="ARBA" id="ARBA00047899"/>
    </source>
</evidence>
<evidence type="ECO:0000256" key="12">
    <source>
        <dbReference type="ARBA" id="ARBA00048679"/>
    </source>
</evidence>
<dbReference type="GO" id="GO:0009966">
    <property type="term" value="P:regulation of signal transduction"/>
    <property type="evidence" value="ECO:0007669"/>
    <property type="project" value="UniProtKB-ARBA"/>
</dbReference>
<evidence type="ECO:0000259" key="15">
    <source>
        <dbReference type="PROSITE" id="PS51424"/>
    </source>
</evidence>
<evidence type="ECO:0000256" key="8">
    <source>
        <dbReference type="ARBA" id="ARBA00022777"/>
    </source>
</evidence>
<keyword evidence="9" id="KW-0067">ATP-binding</keyword>
<dbReference type="SUPFAM" id="SSF48403">
    <property type="entry name" value="Ankyrin repeat"/>
    <property type="match status" value="2"/>
</dbReference>
<keyword evidence="3" id="KW-0723">Serine/threonine-protein kinase</keyword>
<comment type="catalytic activity">
    <reaction evidence="11">
        <text>L-threonyl-[protein] + ATP = O-phospho-L-threonyl-[protein] + ADP + H(+)</text>
        <dbReference type="Rhea" id="RHEA:46608"/>
        <dbReference type="Rhea" id="RHEA-COMP:11060"/>
        <dbReference type="Rhea" id="RHEA-COMP:11605"/>
        <dbReference type="ChEBI" id="CHEBI:15378"/>
        <dbReference type="ChEBI" id="CHEBI:30013"/>
        <dbReference type="ChEBI" id="CHEBI:30616"/>
        <dbReference type="ChEBI" id="CHEBI:61977"/>
        <dbReference type="ChEBI" id="CHEBI:456216"/>
        <dbReference type="EC" id="2.7.11.1"/>
    </reaction>
</comment>
<evidence type="ECO:0000256" key="2">
    <source>
        <dbReference type="ARBA" id="ARBA00012513"/>
    </source>
</evidence>
<dbReference type="InterPro" id="IPR025875">
    <property type="entry name" value="Leu-rich_rpt_4"/>
</dbReference>
<feature type="repeat" description="ANK" evidence="13">
    <location>
        <begin position="82"/>
        <end position="114"/>
    </location>
</feature>
<dbReference type="InterPro" id="IPR003591">
    <property type="entry name" value="Leu-rich_rpt_typical-subtyp"/>
</dbReference>
<keyword evidence="7" id="KW-0547">Nucleotide-binding</keyword>
<dbReference type="InterPro" id="IPR020859">
    <property type="entry name" value="ROC"/>
</dbReference>
<proteinExistence type="predicted"/>
<dbReference type="Gene3D" id="3.40.50.300">
    <property type="entry name" value="P-loop containing nucleotide triphosphate hydrolases"/>
    <property type="match status" value="1"/>
</dbReference>
<dbReference type="PROSITE" id="PS50088">
    <property type="entry name" value="ANK_REPEAT"/>
    <property type="match status" value="2"/>
</dbReference>
<evidence type="ECO:0000256" key="7">
    <source>
        <dbReference type="ARBA" id="ARBA00022741"/>
    </source>
</evidence>
<dbReference type="Gene3D" id="1.25.40.20">
    <property type="entry name" value="Ankyrin repeat-containing domain"/>
    <property type="match status" value="3"/>
</dbReference>
<evidence type="ECO:0000256" key="10">
    <source>
        <dbReference type="ARBA" id="ARBA00023043"/>
    </source>
</evidence>
<keyword evidence="6" id="KW-0677">Repeat</keyword>